<feature type="active site" evidence="5 6">
    <location>
        <position position="298"/>
    </location>
</feature>
<comment type="domain">
    <text evidence="5">Contains a C-terminal catalytic domain, and an N-terminal region which modulates catalytic activity.</text>
</comment>
<evidence type="ECO:0000256" key="6">
    <source>
        <dbReference type="PROSITE-ProRule" id="PRU00050"/>
    </source>
</evidence>
<dbReference type="Pfam" id="PF00072">
    <property type="entry name" value="Response_reg"/>
    <property type="match status" value="1"/>
</dbReference>
<comment type="caution">
    <text evidence="10">The sequence shown here is derived from an EMBL/GenBank/DDBJ whole genome shotgun (WGS) entry which is preliminary data.</text>
</comment>
<dbReference type="GO" id="GO:0050568">
    <property type="term" value="F:protein-glutamine glutaminase activity"/>
    <property type="evidence" value="ECO:0007669"/>
    <property type="project" value="UniProtKB-UniRule"/>
</dbReference>
<dbReference type="EMBL" id="BLXX01000015">
    <property type="protein sequence ID" value="GFO61506.1"/>
    <property type="molecule type" value="Genomic_DNA"/>
</dbReference>
<dbReference type="GO" id="GO:0006935">
    <property type="term" value="P:chemotaxis"/>
    <property type="evidence" value="ECO:0007669"/>
    <property type="project" value="UniProtKB-UniRule"/>
</dbReference>
<evidence type="ECO:0000256" key="5">
    <source>
        <dbReference type="HAMAP-Rule" id="MF_00099"/>
    </source>
</evidence>
<dbReference type="CDD" id="cd16432">
    <property type="entry name" value="CheB_Rec"/>
    <property type="match status" value="1"/>
</dbReference>
<comment type="PTM">
    <text evidence="5">Phosphorylated by CheA. Phosphorylation of the N-terminal regulatory domain activates the methylesterase activity.</text>
</comment>
<evidence type="ECO:0000256" key="2">
    <source>
        <dbReference type="ARBA" id="ARBA00022500"/>
    </source>
</evidence>
<comment type="function">
    <text evidence="5">Involved in chemotaxis. Part of a chemotaxis signal transduction system that modulates chemotaxis in response to various stimuli. Catalyzes the demethylation of specific methylglutamate residues introduced into the chemoreceptors (methyl-accepting chemotaxis proteins or MCP) by CheR. Also mediates the irreversible deamidation of specific glutamine residues to glutamic acid.</text>
</comment>
<evidence type="ECO:0000259" key="9">
    <source>
        <dbReference type="PROSITE" id="PS50122"/>
    </source>
</evidence>
<dbReference type="CDD" id="cd17541">
    <property type="entry name" value="REC_CheB-like"/>
    <property type="match status" value="1"/>
</dbReference>
<evidence type="ECO:0000256" key="1">
    <source>
        <dbReference type="ARBA" id="ARBA00022490"/>
    </source>
</evidence>
<keyword evidence="11" id="KW-1185">Reference proteome</keyword>
<dbReference type="NCBIfam" id="NF001965">
    <property type="entry name" value="PRK00742.1"/>
    <property type="match status" value="1"/>
</dbReference>
<comment type="similarity">
    <text evidence="5">Belongs to the CheB family.</text>
</comment>
<dbReference type="Pfam" id="PF01339">
    <property type="entry name" value="CheB_methylest"/>
    <property type="match status" value="1"/>
</dbReference>
<feature type="modified residue" description="4-aspartylphosphate" evidence="5 7">
    <location>
        <position position="62"/>
    </location>
</feature>
<feature type="domain" description="Response regulatory" evidence="8">
    <location>
        <begin position="11"/>
        <end position="129"/>
    </location>
</feature>
<keyword evidence="5 7" id="KW-0597">Phosphoprotein</keyword>
<feature type="active site" evidence="5 6">
    <location>
        <position position="178"/>
    </location>
</feature>
<dbReference type="PROSITE" id="PS50122">
    <property type="entry name" value="CHEB"/>
    <property type="match status" value="1"/>
</dbReference>
<organism evidence="10 11">
    <name type="scientific">Geomonas silvestris</name>
    <dbReference type="NCBI Taxonomy" id="2740184"/>
    <lineage>
        <taxon>Bacteria</taxon>
        <taxon>Pseudomonadati</taxon>
        <taxon>Thermodesulfobacteriota</taxon>
        <taxon>Desulfuromonadia</taxon>
        <taxon>Geobacterales</taxon>
        <taxon>Geobacteraceae</taxon>
        <taxon>Geomonas</taxon>
    </lineage>
</organism>
<proteinExistence type="inferred from homology"/>
<dbReference type="GO" id="GO:0005737">
    <property type="term" value="C:cytoplasm"/>
    <property type="evidence" value="ECO:0007669"/>
    <property type="project" value="UniProtKB-SubCell"/>
</dbReference>
<evidence type="ECO:0000256" key="7">
    <source>
        <dbReference type="PROSITE-ProRule" id="PRU00169"/>
    </source>
</evidence>
<evidence type="ECO:0000256" key="4">
    <source>
        <dbReference type="ARBA" id="ARBA00048267"/>
    </source>
</evidence>
<dbReference type="Proteomes" id="UP000556026">
    <property type="component" value="Unassembled WGS sequence"/>
</dbReference>
<protein>
    <recommendedName>
        <fullName evidence="5">Protein-glutamate methylesterase/protein-glutamine glutaminase</fullName>
        <ecNumber evidence="5">3.1.1.61</ecNumber>
        <ecNumber evidence="5">3.5.1.44</ecNumber>
    </recommendedName>
</protein>
<dbReference type="InterPro" id="IPR008248">
    <property type="entry name" value="CheB-like"/>
</dbReference>
<evidence type="ECO:0000256" key="3">
    <source>
        <dbReference type="ARBA" id="ARBA00022801"/>
    </source>
</evidence>
<dbReference type="EC" id="3.5.1.44" evidence="5"/>
<dbReference type="InterPro" id="IPR001789">
    <property type="entry name" value="Sig_transdc_resp-reg_receiver"/>
</dbReference>
<keyword evidence="2 5" id="KW-0145">Chemotaxis</keyword>
<dbReference type="InterPro" id="IPR011006">
    <property type="entry name" value="CheY-like_superfamily"/>
</dbReference>
<dbReference type="PROSITE" id="PS50110">
    <property type="entry name" value="RESPONSE_REGULATORY"/>
    <property type="match status" value="1"/>
</dbReference>
<dbReference type="HAMAP" id="MF_00099">
    <property type="entry name" value="CheB_chemtxs"/>
    <property type="match status" value="1"/>
</dbReference>
<name>A0A6V8MN89_9BACT</name>
<dbReference type="Gene3D" id="3.40.50.180">
    <property type="entry name" value="Methylesterase CheB, C-terminal domain"/>
    <property type="match status" value="1"/>
</dbReference>
<reference evidence="11" key="1">
    <citation type="submission" date="2020-06" db="EMBL/GenBank/DDBJ databases">
        <title>Draft genomic sequence of Geomonas sp. Red330.</title>
        <authorList>
            <person name="Itoh H."/>
            <person name="Zhenxing X."/>
            <person name="Ushijima N."/>
            <person name="Masuda Y."/>
            <person name="Shiratori Y."/>
            <person name="Senoo K."/>
        </authorList>
    </citation>
    <scope>NUCLEOTIDE SEQUENCE [LARGE SCALE GENOMIC DNA]</scope>
    <source>
        <strain evidence="11">Red330</strain>
    </source>
</reference>
<keyword evidence="1 5" id="KW-0963">Cytoplasm</keyword>
<feature type="active site" evidence="5 6">
    <location>
        <position position="205"/>
    </location>
</feature>
<keyword evidence="3 5" id="KW-0378">Hydrolase</keyword>
<dbReference type="PIRSF" id="PIRSF000876">
    <property type="entry name" value="RR_chemtxs_CheB"/>
    <property type="match status" value="1"/>
</dbReference>
<dbReference type="AlphaFoldDB" id="A0A6V8MN89"/>
<evidence type="ECO:0000313" key="11">
    <source>
        <dbReference type="Proteomes" id="UP000556026"/>
    </source>
</evidence>
<dbReference type="GO" id="GO:0000156">
    <property type="term" value="F:phosphorelay response regulator activity"/>
    <property type="evidence" value="ECO:0007669"/>
    <property type="project" value="InterPro"/>
</dbReference>
<comment type="catalytic activity">
    <reaction evidence="5">
        <text>L-glutaminyl-[protein] + H2O = L-glutamyl-[protein] + NH4(+)</text>
        <dbReference type="Rhea" id="RHEA:16441"/>
        <dbReference type="Rhea" id="RHEA-COMP:10207"/>
        <dbReference type="Rhea" id="RHEA-COMP:10208"/>
        <dbReference type="ChEBI" id="CHEBI:15377"/>
        <dbReference type="ChEBI" id="CHEBI:28938"/>
        <dbReference type="ChEBI" id="CHEBI:29973"/>
        <dbReference type="ChEBI" id="CHEBI:30011"/>
        <dbReference type="EC" id="3.5.1.44"/>
    </reaction>
</comment>
<evidence type="ECO:0000313" key="10">
    <source>
        <dbReference type="EMBL" id="GFO61506.1"/>
    </source>
</evidence>
<dbReference type="GO" id="GO:0008984">
    <property type="term" value="F:protein-glutamate methylesterase activity"/>
    <property type="evidence" value="ECO:0007669"/>
    <property type="project" value="UniProtKB-UniRule"/>
</dbReference>
<dbReference type="Gene3D" id="3.40.50.2300">
    <property type="match status" value="1"/>
</dbReference>
<accession>A0A6V8MN89</accession>
<dbReference type="PANTHER" id="PTHR42872">
    <property type="entry name" value="PROTEIN-GLUTAMATE METHYLESTERASE/PROTEIN-GLUTAMINE GLUTAMINASE"/>
    <property type="match status" value="1"/>
</dbReference>
<dbReference type="EC" id="3.1.1.61" evidence="5"/>
<dbReference type="PANTHER" id="PTHR42872:SF6">
    <property type="entry name" value="PROTEIN-GLUTAMATE METHYLESTERASE_PROTEIN-GLUTAMINE GLUTAMINASE"/>
    <property type="match status" value="1"/>
</dbReference>
<dbReference type="InterPro" id="IPR035909">
    <property type="entry name" value="CheB_C"/>
</dbReference>
<dbReference type="SUPFAM" id="SSF52172">
    <property type="entry name" value="CheY-like"/>
    <property type="match status" value="1"/>
</dbReference>
<gene>
    <name evidence="5 10" type="primary">cheB</name>
    <name evidence="10" type="ORF">GMST_38310</name>
</gene>
<dbReference type="SUPFAM" id="SSF52738">
    <property type="entry name" value="Methylesterase CheB, C-terminal domain"/>
    <property type="match status" value="1"/>
</dbReference>
<comment type="catalytic activity">
    <reaction evidence="4 5">
        <text>[protein]-L-glutamate 5-O-methyl ester + H2O = L-glutamyl-[protein] + methanol + H(+)</text>
        <dbReference type="Rhea" id="RHEA:23236"/>
        <dbReference type="Rhea" id="RHEA-COMP:10208"/>
        <dbReference type="Rhea" id="RHEA-COMP:10311"/>
        <dbReference type="ChEBI" id="CHEBI:15377"/>
        <dbReference type="ChEBI" id="CHEBI:15378"/>
        <dbReference type="ChEBI" id="CHEBI:17790"/>
        <dbReference type="ChEBI" id="CHEBI:29973"/>
        <dbReference type="ChEBI" id="CHEBI:82795"/>
        <dbReference type="EC" id="3.1.1.61"/>
    </reaction>
</comment>
<feature type="domain" description="CheB-type methylesterase" evidence="9">
    <location>
        <begin position="164"/>
        <end position="345"/>
    </location>
</feature>
<evidence type="ECO:0000259" key="8">
    <source>
        <dbReference type="PROSITE" id="PS50110"/>
    </source>
</evidence>
<sequence length="363" mass="38099">MKTGNANSMIRVLVVEDSKTVQKALVAALEADPELRVVGTADSGEEAVEAAGTLRPDLITMDINLPGMDGFQATRAIMSNCPTPIVVVTGKLDPRDSDTLFRVMQAGALMVLGKPTAPGTPEHAESVARLVHHLKLMSEIKVVRRSFPEARALAALPAARPAVPGNAGQVKVIGIGASTGGPPLLQRILSSLPEDLNAAVLLVQHMAEGFTENFVAWLKHSSRLPISLAQDGMPIEPGQVLVAPDGHHLEVAPGNRVALSLAPPDNGLRPSVAALFRSLARYCGRQSAGVLLTGMGSDGAKELKLLRQAGGITIVQNRESSVVFGMPGEAIRLDAASYVLPPEEIIELLTRLAAPAPALLSRS</sequence>
<dbReference type="InterPro" id="IPR000673">
    <property type="entry name" value="Sig_transdc_resp-reg_Me-estase"/>
</dbReference>
<dbReference type="SMART" id="SM00448">
    <property type="entry name" value="REC"/>
    <property type="match status" value="1"/>
</dbReference>
<comment type="subcellular location">
    <subcellularLocation>
        <location evidence="5">Cytoplasm</location>
    </subcellularLocation>
</comment>